<keyword evidence="1" id="KW-0472">Membrane</keyword>
<reference evidence="2" key="2">
    <citation type="submission" date="2012-06" db="EMBL/GenBank/DDBJ databases">
        <authorList>
            <person name="Yu Y."/>
            <person name="Currie J."/>
            <person name="Lomeli R."/>
            <person name="Angelova A."/>
            <person name="Collura K."/>
            <person name="Wissotski M."/>
            <person name="Campos D."/>
            <person name="Kudrna D."/>
            <person name="Golser W."/>
            <person name="Ashely E."/>
            <person name="Descour A."/>
            <person name="Fernandes J."/>
            <person name="Soderlund C."/>
            <person name="Walbot V."/>
        </authorList>
    </citation>
    <scope>NUCLEOTIDE SEQUENCE</scope>
    <source>
        <strain evidence="2">B73</strain>
    </source>
</reference>
<sequence>MKQTPPRNPTSTRYLYFCSKLTIYNRSVLYLWFVCFFLFLIDFPLFFLLILFYGEGKRKVS</sequence>
<accession>C0PLH5</accession>
<feature type="transmembrane region" description="Helical" evidence="1">
    <location>
        <begin position="29"/>
        <end position="53"/>
    </location>
</feature>
<evidence type="ECO:0000256" key="1">
    <source>
        <dbReference type="SAM" id="Phobius"/>
    </source>
</evidence>
<keyword evidence="1" id="KW-0812">Transmembrane</keyword>
<evidence type="ECO:0000313" key="2">
    <source>
        <dbReference type="EMBL" id="ACN36041.1"/>
    </source>
</evidence>
<reference evidence="2" key="1">
    <citation type="journal article" date="2009" name="PLoS Genet.">
        <title>Sequencing, mapping, and analysis of 27,455 maize full-length cDNAs.</title>
        <authorList>
            <person name="Soderlund C."/>
            <person name="Descour A."/>
            <person name="Kudrna D."/>
            <person name="Bomhoff M."/>
            <person name="Boyd L."/>
            <person name="Currie J."/>
            <person name="Angelova A."/>
            <person name="Collura K."/>
            <person name="Wissotski M."/>
            <person name="Ashley E."/>
            <person name="Morrow D."/>
            <person name="Fernandes J."/>
            <person name="Walbot V."/>
            <person name="Yu Y."/>
        </authorList>
    </citation>
    <scope>NUCLEOTIDE SEQUENCE</scope>
    <source>
        <strain evidence="2">B73</strain>
    </source>
</reference>
<protein>
    <submittedName>
        <fullName evidence="2">Uncharacterized protein</fullName>
    </submittedName>
</protein>
<keyword evidence="1" id="KW-1133">Transmembrane helix</keyword>
<dbReference type="EMBL" id="BT069144">
    <property type="protein sequence ID" value="ACN36041.1"/>
    <property type="molecule type" value="mRNA"/>
</dbReference>
<name>C0PLH5_MAIZE</name>
<organism evidence="2">
    <name type="scientific">Zea mays</name>
    <name type="common">Maize</name>
    <dbReference type="NCBI Taxonomy" id="4577"/>
    <lineage>
        <taxon>Eukaryota</taxon>
        <taxon>Viridiplantae</taxon>
        <taxon>Streptophyta</taxon>
        <taxon>Embryophyta</taxon>
        <taxon>Tracheophyta</taxon>
        <taxon>Spermatophyta</taxon>
        <taxon>Magnoliopsida</taxon>
        <taxon>Liliopsida</taxon>
        <taxon>Poales</taxon>
        <taxon>Poaceae</taxon>
        <taxon>PACMAD clade</taxon>
        <taxon>Panicoideae</taxon>
        <taxon>Andropogonodae</taxon>
        <taxon>Andropogoneae</taxon>
        <taxon>Tripsacinae</taxon>
        <taxon>Zea</taxon>
    </lineage>
</organism>
<proteinExistence type="evidence at transcript level"/>
<dbReference type="AlphaFoldDB" id="C0PLH5"/>